<evidence type="ECO:0000256" key="8">
    <source>
        <dbReference type="ARBA" id="ARBA00023098"/>
    </source>
</evidence>
<dbReference type="Gene3D" id="3.30.230.10">
    <property type="match status" value="1"/>
</dbReference>
<dbReference type="GO" id="GO:0005829">
    <property type="term" value="C:cytosol"/>
    <property type="evidence" value="ECO:0007669"/>
    <property type="project" value="TreeGrafter"/>
</dbReference>
<reference evidence="11 12" key="1">
    <citation type="journal article" date="2016" name="Nat. Commun.">
        <title>Thousands of microbial genomes shed light on interconnected biogeochemical processes in an aquifer system.</title>
        <authorList>
            <person name="Anantharaman K."/>
            <person name="Brown C.T."/>
            <person name="Hug L.A."/>
            <person name="Sharon I."/>
            <person name="Castelle C.J."/>
            <person name="Probst A.J."/>
            <person name="Thomas B.C."/>
            <person name="Singh A."/>
            <person name="Wilkins M.J."/>
            <person name="Karaoz U."/>
            <person name="Brodie E.L."/>
            <person name="Williams K.H."/>
            <person name="Hubbard S.S."/>
            <person name="Banfield J.F."/>
        </authorList>
    </citation>
    <scope>NUCLEOTIDE SEQUENCE [LARGE SCALE GENOMIC DNA]</scope>
</reference>
<dbReference type="GO" id="GO:0005524">
    <property type="term" value="F:ATP binding"/>
    <property type="evidence" value="ECO:0007669"/>
    <property type="project" value="UniProtKB-KW"/>
</dbReference>
<dbReference type="PANTHER" id="PTHR43290:SF2">
    <property type="entry name" value="MEVALONATE KINASE"/>
    <property type="match status" value="1"/>
</dbReference>
<dbReference type="EMBL" id="MFJF01000012">
    <property type="protein sequence ID" value="OGG06965.1"/>
    <property type="molecule type" value="Genomic_DNA"/>
</dbReference>
<dbReference type="GO" id="GO:0019287">
    <property type="term" value="P:isopentenyl diphosphate biosynthetic process, mevalonate pathway"/>
    <property type="evidence" value="ECO:0007669"/>
    <property type="project" value="UniProtKB-UniPathway"/>
</dbReference>
<dbReference type="AlphaFoldDB" id="A0A1F5Z3M4"/>
<dbReference type="InterPro" id="IPR036554">
    <property type="entry name" value="GHMP_kinase_C_sf"/>
</dbReference>
<evidence type="ECO:0000256" key="3">
    <source>
        <dbReference type="ARBA" id="ARBA00022679"/>
    </source>
</evidence>
<dbReference type="Gene3D" id="3.30.70.890">
    <property type="entry name" value="GHMP kinase, C-terminal domain"/>
    <property type="match status" value="1"/>
</dbReference>
<evidence type="ECO:0000256" key="5">
    <source>
        <dbReference type="ARBA" id="ARBA00022777"/>
    </source>
</evidence>
<dbReference type="InterPro" id="IPR006205">
    <property type="entry name" value="Mev_gal_kin"/>
</dbReference>
<evidence type="ECO:0000256" key="2">
    <source>
        <dbReference type="ARBA" id="ARBA00022516"/>
    </source>
</evidence>
<dbReference type="PRINTS" id="PR00959">
    <property type="entry name" value="MEVGALKINASE"/>
</dbReference>
<keyword evidence="4" id="KW-0547">Nucleotide-binding</keyword>
<evidence type="ECO:0000256" key="9">
    <source>
        <dbReference type="ARBA" id="ARBA00029438"/>
    </source>
</evidence>
<evidence type="ECO:0000313" key="11">
    <source>
        <dbReference type="EMBL" id="OGG06965.1"/>
    </source>
</evidence>
<dbReference type="SUPFAM" id="SSF54211">
    <property type="entry name" value="Ribosomal protein S5 domain 2-like"/>
    <property type="match status" value="1"/>
</dbReference>
<evidence type="ECO:0000256" key="6">
    <source>
        <dbReference type="ARBA" id="ARBA00022840"/>
    </source>
</evidence>
<organism evidence="11 12">
    <name type="scientific">Candidatus Gottesmanbacteria bacterium RIFCSPHIGHO2_01_FULL_40_15</name>
    <dbReference type="NCBI Taxonomy" id="1798376"/>
    <lineage>
        <taxon>Bacteria</taxon>
        <taxon>Candidatus Gottesmaniibacteriota</taxon>
    </lineage>
</organism>
<name>A0A1F5Z3M4_9BACT</name>
<dbReference type="PANTHER" id="PTHR43290">
    <property type="entry name" value="MEVALONATE KINASE"/>
    <property type="match status" value="1"/>
</dbReference>
<keyword evidence="3" id="KW-0808">Transferase</keyword>
<dbReference type="Proteomes" id="UP000177354">
    <property type="component" value="Unassembled WGS sequence"/>
</dbReference>
<evidence type="ECO:0000259" key="10">
    <source>
        <dbReference type="Pfam" id="PF00288"/>
    </source>
</evidence>
<feature type="non-terminal residue" evidence="11">
    <location>
        <position position="269"/>
    </location>
</feature>
<comment type="caution">
    <text evidence="11">The sequence shown here is derived from an EMBL/GenBank/DDBJ whole genome shotgun (WGS) entry which is preliminary data.</text>
</comment>
<keyword evidence="1" id="KW-0963">Cytoplasm</keyword>
<comment type="pathway">
    <text evidence="9">Isoprenoid biosynthesis; isopentenyl diphosphate biosynthesis via mevalonate pathway; isopentenyl diphosphate from (R)-mevalonate: step 1/3.</text>
</comment>
<dbReference type="NCBIfam" id="TIGR00549">
    <property type="entry name" value="mevalon_kin"/>
    <property type="match status" value="1"/>
</dbReference>
<keyword evidence="2" id="KW-0444">Lipid biosynthesis</keyword>
<dbReference type="InterPro" id="IPR006204">
    <property type="entry name" value="GHMP_kinase_N_dom"/>
</dbReference>
<gene>
    <name evidence="11" type="ORF">A2777_03790</name>
</gene>
<keyword evidence="5 11" id="KW-0418">Kinase</keyword>
<evidence type="ECO:0000256" key="1">
    <source>
        <dbReference type="ARBA" id="ARBA00022490"/>
    </source>
</evidence>
<sequence length="269" mass="30028">MTKVVKVSSPGKLMLMGEHAVVYGKPALVTALSCRLTVSVKKNSFSDININARDLEYKTSIPLPDLYRYQAPRQMAFLIKTITRFYSEFNINDGLDISIKSQFSPQLGLGSSAAVTVAAFHALSVLFQKNLSKYKLFELAYRVVSDIQGKTSGFDVASSIFGGTICYQMDKKIVNLKKVNPPFLVVYTGVKADTGRLVNKVSQIKKKKARLVNRVFAEISALVEKGKKSYVNEDWSEFGRLMGRHQHLLFDLGVSTFKIEKLIDLALKN</sequence>
<evidence type="ECO:0000256" key="7">
    <source>
        <dbReference type="ARBA" id="ARBA00022842"/>
    </source>
</evidence>
<dbReference type="InterPro" id="IPR020568">
    <property type="entry name" value="Ribosomal_Su5_D2-typ_SF"/>
</dbReference>
<accession>A0A1F5Z3M4</accession>
<dbReference type="UniPathway" id="UPA00057">
    <property type="reaction ID" value="UER00098"/>
</dbReference>
<protein>
    <submittedName>
        <fullName evidence="11">Mevalonate kinase</fullName>
    </submittedName>
</protein>
<keyword evidence="7" id="KW-0460">Magnesium</keyword>
<keyword evidence="6" id="KW-0067">ATP-binding</keyword>
<dbReference type="SUPFAM" id="SSF55060">
    <property type="entry name" value="GHMP Kinase, C-terminal domain"/>
    <property type="match status" value="1"/>
</dbReference>
<keyword evidence="8" id="KW-0443">Lipid metabolism</keyword>
<evidence type="ECO:0000256" key="4">
    <source>
        <dbReference type="ARBA" id="ARBA00022741"/>
    </source>
</evidence>
<proteinExistence type="predicted"/>
<feature type="domain" description="GHMP kinase N-terminal" evidence="10">
    <location>
        <begin position="78"/>
        <end position="163"/>
    </location>
</feature>
<dbReference type="GO" id="GO:0004496">
    <property type="term" value="F:mevalonate kinase activity"/>
    <property type="evidence" value="ECO:0007669"/>
    <property type="project" value="InterPro"/>
</dbReference>
<dbReference type="InterPro" id="IPR014721">
    <property type="entry name" value="Ribsml_uS5_D2-typ_fold_subgr"/>
</dbReference>
<dbReference type="Pfam" id="PF00288">
    <property type="entry name" value="GHMP_kinases_N"/>
    <property type="match status" value="1"/>
</dbReference>
<evidence type="ECO:0000313" key="12">
    <source>
        <dbReference type="Proteomes" id="UP000177354"/>
    </source>
</evidence>